<dbReference type="AlphaFoldDB" id="A0A378VN60"/>
<evidence type="ECO:0000256" key="1">
    <source>
        <dbReference type="SAM" id="Phobius"/>
    </source>
</evidence>
<dbReference type="Proteomes" id="UP000254193">
    <property type="component" value="Unassembled WGS sequence"/>
</dbReference>
<keyword evidence="1" id="KW-0472">Membrane</keyword>
<dbReference type="EMBL" id="UGRO01000002">
    <property type="protein sequence ID" value="SUA17692.1"/>
    <property type="molecule type" value="Genomic_DNA"/>
</dbReference>
<feature type="transmembrane region" description="Helical" evidence="1">
    <location>
        <begin position="12"/>
        <end position="34"/>
    </location>
</feature>
<keyword evidence="1" id="KW-0812">Transmembrane</keyword>
<keyword evidence="1" id="KW-1133">Transmembrane helix</keyword>
<sequence>MLSCVNLLDLYAYYTLVRVLSWLYFNTIYCVYIIKLIIYSYPLIQTFCTAPAVPLLEFLSYCFKRNKNFRYVNEFSCLDLTECLKFLIVSISGGMWVKVSSLPLFNFNFSLGHLCSAAHMN</sequence>
<evidence type="ECO:0000313" key="2">
    <source>
        <dbReference type="EMBL" id="SUA17692.1"/>
    </source>
</evidence>
<organism evidence="2 3">
    <name type="scientific">Neisseria lactamica</name>
    <dbReference type="NCBI Taxonomy" id="486"/>
    <lineage>
        <taxon>Bacteria</taxon>
        <taxon>Pseudomonadati</taxon>
        <taxon>Pseudomonadota</taxon>
        <taxon>Betaproteobacteria</taxon>
        <taxon>Neisseriales</taxon>
        <taxon>Neisseriaceae</taxon>
        <taxon>Neisseria</taxon>
    </lineage>
</organism>
<protein>
    <submittedName>
        <fullName evidence="2">Uncharacterized protein</fullName>
    </submittedName>
</protein>
<keyword evidence="3" id="KW-1185">Reference proteome</keyword>
<proteinExistence type="predicted"/>
<name>A0A378VN60_NEILA</name>
<evidence type="ECO:0000313" key="3">
    <source>
        <dbReference type="Proteomes" id="UP000254193"/>
    </source>
</evidence>
<accession>A0A378VN60</accession>
<reference evidence="2 3" key="1">
    <citation type="submission" date="2018-06" db="EMBL/GenBank/DDBJ databases">
        <authorList>
            <consortium name="Pathogen Informatics"/>
            <person name="Doyle S."/>
        </authorList>
    </citation>
    <scope>NUCLEOTIDE SEQUENCE [LARGE SCALE GENOMIC DNA]</scope>
    <source>
        <strain evidence="2 3">NCTC10616</strain>
    </source>
</reference>
<gene>
    <name evidence="2" type="ORF">NCTC10616_01375</name>
</gene>